<evidence type="ECO:0000256" key="5">
    <source>
        <dbReference type="ARBA" id="ARBA00022692"/>
    </source>
</evidence>
<dbReference type="InterPro" id="IPR004770">
    <property type="entry name" value="Na/H_antiport_NhaC"/>
</dbReference>
<evidence type="ECO:0000313" key="11">
    <source>
        <dbReference type="EMBL" id="KIG14918.1"/>
    </source>
</evidence>
<dbReference type="EMBL" id="JMCC02000063">
    <property type="protein sequence ID" value="KIG14918.1"/>
    <property type="molecule type" value="Genomic_DNA"/>
</dbReference>
<feature type="transmembrane region" description="Helical" evidence="9">
    <location>
        <begin position="178"/>
        <end position="204"/>
    </location>
</feature>
<accession>A0A0C1ZV30</accession>
<dbReference type="InterPro" id="IPR052180">
    <property type="entry name" value="NhaC_Na-H+_Antiporter"/>
</dbReference>
<evidence type="ECO:0000313" key="12">
    <source>
        <dbReference type="Proteomes" id="UP000031599"/>
    </source>
</evidence>
<proteinExistence type="inferred from homology"/>
<reference evidence="11 12" key="1">
    <citation type="submission" date="2014-12" db="EMBL/GenBank/DDBJ databases">
        <title>Genome assembly of Enhygromyxa salina DSM 15201.</title>
        <authorList>
            <person name="Sharma G."/>
            <person name="Subramanian S."/>
        </authorList>
    </citation>
    <scope>NUCLEOTIDE SEQUENCE [LARGE SCALE GENOMIC DNA]</scope>
    <source>
        <strain evidence="11 12">DSM 15201</strain>
    </source>
</reference>
<gene>
    <name evidence="11" type="ORF">DB30_06220</name>
</gene>
<feature type="transmembrane region" description="Helical" evidence="9">
    <location>
        <begin position="78"/>
        <end position="96"/>
    </location>
</feature>
<comment type="subcellular location">
    <subcellularLocation>
        <location evidence="1">Cell membrane</location>
        <topology evidence="1">Multi-pass membrane protein</topology>
    </subcellularLocation>
</comment>
<evidence type="ECO:0000256" key="3">
    <source>
        <dbReference type="ARBA" id="ARBA00022449"/>
    </source>
</evidence>
<evidence type="ECO:0000256" key="4">
    <source>
        <dbReference type="ARBA" id="ARBA00022475"/>
    </source>
</evidence>
<feature type="transmembrane region" description="Helical" evidence="9">
    <location>
        <begin position="478"/>
        <end position="495"/>
    </location>
</feature>
<evidence type="ECO:0000256" key="6">
    <source>
        <dbReference type="ARBA" id="ARBA00022989"/>
    </source>
</evidence>
<organism evidence="11 12">
    <name type="scientific">Enhygromyxa salina</name>
    <dbReference type="NCBI Taxonomy" id="215803"/>
    <lineage>
        <taxon>Bacteria</taxon>
        <taxon>Pseudomonadati</taxon>
        <taxon>Myxococcota</taxon>
        <taxon>Polyangia</taxon>
        <taxon>Nannocystales</taxon>
        <taxon>Nannocystaceae</taxon>
        <taxon>Enhygromyxa</taxon>
    </lineage>
</organism>
<dbReference type="NCBIfam" id="TIGR00931">
    <property type="entry name" value="antiport_nhaC"/>
    <property type="match status" value="1"/>
</dbReference>
<feature type="transmembrane region" description="Helical" evidence="9">
    <location>
        <begin position="108"/>
        <end position="141"/>
    </location>
</feature>
<sequence length="510" mass="52145">MIKLFKLSKLSKLSAPSPSVAFDITSKVVRPPATGQGASVAPHDDPPAIPFVWALVPVVALISLLAGTIIVLEGSGHIPLMLGACVAGLVAWAHGYRWEQIQAGILSAIGLAMGAVLILLTIGVLMGTWLAAGIVPALIAWGLELMSPSWFLPATCAVCSVVSLVSGSSWSTAGTVGLALIGVGNAMGINPAMSAGAVISGAYFGDKLSPMSDTTNLAPAMAGTDLFTHIRHMLWTTGPAWTLAMIAYAVIGAGLKSTAEPGSIEAITDVIRTNFHPGLIHLVVPGIVAIMVGFRLPALPTLVTGALLGGVLAGVQGAPIQDVLTAAMTGFAPATGSAQVDELLARGGMTSMASTVLLILCAMSFGGIMERSGQLETLASKTLAVANSTGSLIAATVLTSIGVNVLAADQYLAVVVPGRMYASEYAARGLHPKNLSRALEDGGTITSPLIPWNTCGAFMSSTLGVATLAYLPWCFLNLLNPLIGILLGFTGWSIAKLDAPEDLAKVQDPA</sequence>
<feature type="transmembrane region" description="Helical" evidence="9">
    <location>
        <begin position="147"/>
        <end position="166"/>
    </location>
</feature>
<feature type="domain" description="Na+/H+ antiporter NhaC-like C-terminal" evidence="10">
    <location>
        <begin position="201"/>
        <end position="492"/>
    </location>
</feature>
<evidence type="ECO:0000256" key="1">
    <source>
        <dbReference type="ARBA" id="ARBA00004651"/>
    </source>
</evidence>
<dbReference type="AlphaFoldDB" id="A0A0C1ZV30"/>
<keyword evidence="3" id="KW-0050">Antiport</keyword>
<comment type="similarity">
    <text evidence="8">Belongs to the NhaC Na(+)/H(+) (TC 2.A.35) antiporter family.</text>
</comment>
<protein>
    <submittedName>
        <fullName evidence="11">Na+/H+ antiporter NhaC</fullName>
    </submittedName>
</protein>
<dbReference type="Proteomes" id="UP000031599">
    <property type="component" value="Unassembled WGS sequence"/>
</dbReference>
<dbReference type="PANTHER" id="PTHR33451">
    <property type="entry name" value="MALATE-2H(+)/NA(+)-LACTATE ANTIPORTER"/>
    <property type="match status" value="1"/>
</dbReference>
<evidence type="ECO:0000256" key="9">
    <source>
        <dbReference type="SAM" id="Phobius"/>
    </source>
</evidence>
<dbReference type="Pfam" id="PF03553">
    <property type="entry name" value="Na_H_antiporter"/>
    <property type="match status" value="1"/>
</dbReference>
<feature type="transmembrane region" description="Helical" evidence="9">
    <location>
        <begin position="352"/>
        <end position="370"/>
    </location>
</feature>
<evidence type="ECO:0000256" key="2">
    <source>
        <dbReference type="ARBA" id="ARBA00022448"/>
    </source>
</evidence>
<keyword evidence="5 9" id="KW-0812">Transmembrane</keyword>
<evidence type="ECO:0000256" key="7">
    <source>
        <dbReference type="ARBA" id="ARBA00023136"/>
    </source>
</evidence>
<dbReference type="GO" id="GO:0005886">
    <property type="term" value="C:plasma membrane"/>
    <property type="evidence" value="ECO:0007669"/>
    <property type="project" value="UniProtKB-SubCell"/>
</dbReference>
<feature type="transmembrane region" description="Helical" evidence="9">
    <location>
        <begin position="279"/>
        <end position="298"/>
    </location>
</feature>
<dbReference type="InterPro" id="IPR018461">
    <property type="entry name" value="Na/H_Antiport_NhaC-like_C"/>
</dbReference>
<evidence type="ECO:0000256" key="8">
    <source>
        <dbReference type="ARBA" id="ARBA00038435"/>
    </source>
</evidence>
<feature type="transmembrane region" description="Helical" evidence="9">
    <location>
        <begin position="51"/>
        <end position="72"/>
    </location>
</feature>
<name>A0A0C1ZV30_9BACT</name>
<dbReference type="GO" id="GO:0015297">
    <property type="term" value="F:antiporter activity"/>
    <property type="evidence" value="ECO:0007669"/>
    <property type="project" value="UniProtKB-KW"/>
</dbReference>
<evidence type="ECO:0000259" key="10">
    <source>
        <dbReference type="Pfam" id="PF03553"/>
    </source>
</evidence>
<dbReference type="PANTHER" id="PTHR33451:SF3">
    <property type="entry name" value="MALATE-2H(+)_NA(+)-LACTATE ANTIPORTER"/>
    <property type="match status" value="1"/>
</dbReference>
<comment type="caution">
    <text evidence="11">The sequence shown here is derived from an EMBL/GenBank/DDBJ whole genome shotgun (WGS) entry which is preliminary data.</text>
</comment>
<keyword evidence="2" id="KW-0813">Transport</keyword>
<keyword evidence="7 9" id="KW-0472">Membrane</keyword>
<feature type="transmembrane region" description="Helical" evidence="9">
    <location>
        <begin position="382"/>
        <end position="407"/>
    </location>
</feature>
<feature type="transmembrane region" description="Helical" evidence="9">
    <location>
        <begin position="240"/>
        <end position="259"/>
    </location>
</feature>
<keyword evidence="6 9" id="KW-1133">Transmembrane helix</keyword>
<keyword evidence="4" id="KW-1003">Cell membrane</keyword>